<dbReference type="EMBL" id="NMUH01008253">
    <property type="protein sequence ID" value="MQM18521.1"/>
    <property type="molecule type" value="Genomic_DNA"/>
</dbReference>
<proteinExistence type="predicted"/>
<keyword evidence="2" id="KW-1185">Reference proteome</keyword>
<sequence>MLCSRTPVSWGAFVAPIFAQRKKIRKEDRKKRNKKIQKGGGLTCRCLHHCTSFGRCFCLALPQREEEEGAEKEGPAAVAPLWARRCRPYCAHRWPLLLPPPAPAAVAIAPAWVGRCRPLLAPPTCWGRVEELLVAGELWIDHKKLILFPLFVCYDQCKPSPWSRPKSSGEESFLIFTTSYAFIII</sequence>
<name>A0A843XH25_COLES</name>
<evidence type="ECO:0000313" key="1">
    <source>
        <dbReference type="EMBL" id="MQM18521.1"/>
    </source>
</evidence>
<accession>A0A843XH25</accession>
<organism evidence="1 2">
    <name type="scientific">Colocasia esculenta</name>
    <name type="common">Wild taro</name>
    <name type="synonym">Arum esculentum</name>
    <dbReference type="NCBI Taxonomy" id="4460"/>
    <lineage>
        <taxon>Eukaryota</taxon>
        <taxon>Viridiplantae</taxon>
        <taxon>Streptophyta</taxon>
        <taxon>Embryophyta</taxon>
        <taxon>Tracheophyta</taxon>
        <taxon>Spermatophyta</taxon>
        <taxon>Magnoliopsida</taxon>
        <taxon>Liliopsida</taxon>
        <taxon>Araceae</taxon>
        <taxon>Aroideae</taxon>
        <taxon>Colocasieae</taxon>
        <taxon>Colocasia</taxon>
    </lineage>
</organism>
<evidence type="ECO:0000313" key="2">
    <source>
        <dbReference type="Proteomes" id="UP000652761"/>
    </source>
</evidence>
<reference evidence="1" key="1">
    <citation type="submission" date="2017-07" db="EMBL/GenBank/DDBJ databases">
        <title>Taro Niue Genome Assembly and Annotation.</title>
        <authorList>
            <person name="Atibalentja N."/>
            <person name="Keating K."/>
            <person name="Fields C.J."/>
        </authorList>
    </citation>
    <scope>NUCLEOTIDE SEQUENCE</scope>
    <source>
        <strain evidence="1">Niue_2</strain>
        <tissue evidence="1">Leaf</tissue>
    </source>
</reference>
<dbReference type="AlphaFoldDB" id="A0A843XH25"/>
<protein>
    <submittedName>
        <fullName evidence="1">Uncharacterized protein</fullName>
    </submittedName>
</protein>
<comment type="caution">
    <text evidence="1">The sequence shown here is derived from an EMBL/GenBank/DDBJ whole genome shotgun (WGS) entry which is preliminary data.</text>
</comment>
<gene>
    <name evidence="1" type="ORF">Taro_051515</name>
</gene>
<dbReference type="Proteomes" id="UP000652761">
    <property type="component" value="Unassembled WGS sequence"/>
</dbReference>